<evidence type="ECO:0000313" key="2">
    <source>
        <dbReference type="Proteomes" id="UP000436822"/>
    </source>
</evidence>
<dbReference type="RefSeq" id="WP_207710162.1">
    <property type="nucleotide sequence ID" value="NZ_BLJE01000011.1"/>
</dbReference>
<dbReference type="Proteomes" id="UP000436822">
    <property type="component" value="Unassembled WGS sequence"/>
</dbReference>
<organism evidence="1 2">
    <name type="scientific">Litoreibacter roseus</name>
    <dbReference type="NCBI Taxonomy" id="2601869"/>
    <lineage>
        <taxon>Bacteria</taxon>
        <taxon>Pseudomonadati</taxon>
        <taxon>Pseudomonadota</taxon>
        <taxon>Alphaproteobacteria</taxon>
        <taxon>Rhodobacterales</taxon>
        <taxon>Roseobacteraceae</taxon>
        <taxon>Litoreibacter</taxon>
    </lineage>
</organism>
<reference evidence="1 2" key="1">
    <citation type="submission" date="2019-12" db="EMBL/GenBank/DDBJ databases">
        <title>Litoreibacter badius sp. nov., a novel bacteriochlorophyll a-containing bacterium in the genus Litoreibacter.</title>
        <authorList>
            <person name="Kanamuro M."/>
            <person name="Takabe Y."/>
            <person name="Mori K."/>
            <person name="Takaichi S."/>
            <person name="Hanada S."/>
        </authorList>
    </citation>
    <scope>NUCLEOTIDE SEQUENCE [LARGE SCALE GENOMIC DNA]</scope>
    <source>
        <strain evidence="1 2">K6</strain>
    </source>
</reference>
<sequence>MIDENTIDHDTWAYGLPKTRSAGKIELGPIHGVLPFTGVRNPISVSSTSQKVMLPYKTEANNWMPRVGAAESAAEAAVAEEALISPDIYDVEFQPVEFAYQYPAGRKRKHTIDLRLTFRNGLRRFVFVRNRTSLRKPETQEEIEAIWLATPPSEAHEFAVVEADTYSRPRRENLRRMHRAVCFEPDPIADHIVTDALWGISALWRMSDISKVVDLSRARIFDACLRLLANGQLGANLDNVICHHSRVWKASA</sequence>
<name>A0A6N6JME6_9RHOB</name>
<evidence type="ECO:0000313" key="1">
    <source>
        <dbReference type="EMBL" id="GFE67324.1"/>
    </source>
</evidence>
<evidence type="ECO:0008006" key="3">
    <source>
        <dbReference type="Google" id="ProtNLM"/>
    </source>
</evidence>
<dbReference type="EMBL" id="BLJE01000011">
    <property type="protein sequence ID" value="GFE67324.1"/>
    <property type="molecule type" value="Genomic_DNA"/>
</dbReference>
<dbReference type="AlphaFoldDB" id="A0A6N6JME6"/>
<comment type="caution">
    <text evidence="1">The sequence shown here is derived from an EMBL/GenBank/DDBJ whole genome shotgun (WGS) entry which is preliminary data.</text>
</comment>
<accession>A0A6N6JME6</accession>
<keyword evidence="2" id="KW-1185">Reference proteome</keyword>
<gene>
    <name evidence="1" type="ORF">KIN_43980</name>
</gene>
<protein>
    <recommendedName>
        <fullName evidence="3">TnsA endonuclease N terminal</fullName>
    </recommendedName>
</protein>
<proteinExistence type="predicted"/>